<feature type="region of interest" description="Disordered" evidence="1">
    <location>
        <begin position="92"/>
        <end position="126"/>
    </location>
</feature>
<evidence type="ECO:0000313" key="4">
    <source>
        <dbReference type="EMBL" id="EXB41189.1"/>
    </source>
</evidence>
<feature type="region of interest" description="Disordered" evidence="1">
    <location>
        <begin position="1"/>
        <end position="62"/>
    </location>
</feature>
<proteinExistence type="predicted"/>
<dbReference type="EMBL" id="KE343792">
    <property type="protein sequence ID" value="EXB41188.1"/>
    <property type="molecule type" value="Genomic_DNA"/>
</dbReference>
<dbReference type="SUPFAM" id="SSF52833">
    <property type="entry name" value="Thioredoxin-like"/>
    <property type="match status" value="1"/>
</dbReference>
<dbReference type="PANTHER" id="PTHR45669:SF18">
    <property type="entry name" value="GLUTAREDOXIN FAMILY PROTEIN"/>
    <property type="match status" value="1"/>
</dbReference>
<dbReference type="Pfam" id="PF23733">
    <property type="entry name" value="GRXCR1-2_C"/>
    <property type="match status" value="1"/>
</dbReference>
<evidence type="ECO:0000313" key="3">
    <source>
        <dbReference type="EMBL" id="EXB41188.1"/>
    </source>
</evidence>
<protein>
    <recommendedName>
        <fullName evidence="2">Glutaredoxin domain-containing protein</fullName>
    </recommendedName>
</protein>
<keyword evidence="5" id="KW-1185">Reference proteome</keyword>
<dbReference type="Gene3D" id="3.40.30.10">
    <property type="entry name" value="Glutaredoxin"/>
    <property type="match status" value="1"/>
</dbReference>
<dbReference type="InterPro" id="IPR036249">
    <property type="entry name" value="Thioredoxin-like_sf"/>
</dbReference>
<dbReference type="Proteomes" id="UP000030645">
    <property type="component" value="Unassembled WGS sequence"/>
</dbReference>
<feature type="compositionally biased region" description="Basic residues" evidence="1">
    <location>
        <begin position="20"/>
        <end position="29"/>
    </location>
</feature>
<dbReference type="KEGG" id="mnt:21388702"/>
<dbReference type="PANTHER" id="PTHR45669">
    <property type="entry name" value="GLUTAREDOXIN DOMAIN-CONTAINING CYSTEINE-RICH PROTEIN CG12206-RELATED"/>
    <property type="match status" value="1"/>
</dbReference>
<feature type="compositionally biased region" description="Pro residues" evidence="1">
    <location>
        <begin position="48"/>
        <end position="57"/>
    </location>
</feature>
<dbReference type="CDD" id="cd03031">
    <property type="entry name" value="GRX_GRX_like"/>
    <property type="match status" value="1"/>
</dbReference>
<reference evidence="5" key="1">
    <citation type="submission" date="2013-01" db="EMBL/GenBank/DDBJ databases">
        <title>Draft Genome Sequence of a Mulberry Tree, Morus notabilis C.K. Schneid.</title>
        <authorList>
            <person name="He N."/>
            <person name="Zhao S."/>
        </authorList>
    </citation>
    <scope>NUCLEOTIDE SEQUENCE</scope>
</reference>
<dbReference type="EMBL" id="KE343792">
    <property type="protein sequence ID" value="EXB41189.1"/>
    <property type="molecule type" value="Genomic_DNA"/>
</dbReference>
<dbReference type="AlphaFoldDB" id="W9QM41"/>
<evidence type="ECO:0000256" key="1">
    <source>
        <dbReference type="SAM" id="MobiDB-lite"/>
    </source>
</evidence>
<evidence type="ECO:0000259" key="2">
    <source>
        <dbReference type="Pfam" id="PF00462"/>
    </source>
</evidence>
<dbReference type="PROSITE" id="PS51354">
    <property type="entry name" value="GLUTAREDOXIN_2"/>
    <property type="match status" value="1"/>
</dbReference>
<dbReference type="eggNOG" id="KOG2824">
    <property type="taxonomic scope" value="Eukaryota"/>
</dbReference>
<feature type="compositionally biased region" description="Low complexity" evidence="1">
    <location>
        <begin position="32"/>
        <end position="47"/>
    </location>
</feature>
<evidence type="ECO:0000313" key="5">
    <source>
        <dbReference type="Proteomes" id="UP000030645"/>
    </source>
</evidence>
<dbReference type="KEGG" id="mnt:21388701"/>
<accession>W9QM41</accession>
<dbReference type="InterPro" id="IPR002109">
    <property type="entry name" value="Glutaredoxin"/>
</dbReference>
<name>W9QM41_9ROSA</name>
<feature type="compositionally biased region" description="Polar residues" evidence="1">
    <location>
        <begin position="110"/>
        <end position="126"/>
    </location>
</feature>
<organism evidence="3 5">
    <name type="scientific">Morus notabilis</name>
    <dbReference type="NCBI Taxonomy" id="981085"/>
    <lineage>
        <taxon>Eukaryota</taxon>
        <taxon>Viridiplantae</taxon>
        <taxon>Streptophyta</taxon>
        <taxon>Embryophyta</taxon>
        <taxon>Tracheophyta</taxon>
        <taxon>Spermatophyta</taxon>
        <taxon>Magnoliopsida</taxon>
        <taxon>eudicotyledons</taxon>
        <taxon>Gunneridae</taxon>
        <taxon>Pentapetalae</taxon>
        <taxon>rosids</taxon>
        <taxon>fabids</taxon>
        <taxon>Rosales</taxon>
        <taxon>Moraceae</taxon>
        <taxon>Moreae</taxon>
        <taxon>Morus</taxon>
    </lineage>
</organism>
<gene>
    <name evidence="3" type="ORF">L484_005224</name>
    <name evidence="4" type="ORF">L484_005225</name>
</gene>
<sequence length="419" mass="46319">MGCSASKPVTILNTKNSDQHHHHHHHHNQNRPSNPSICPSESSNSSSSPPPPNPNPIPKALSLSTPLVHHPAIKKGDTHHIVSLTSTTYGSLLIDPPKTPPFQPPQNKTAQKTSPDQQQVQYSPSPDSVINTWELMDGLDDFDVVISSNLGRPIQSRTKPSSCRFTDFDGPSSKTRLNSFDSMRYSEPIITENSYHYSQSPSSYSSSSSATKPLWQHLSEESLLSKMDPNVGLTYRRALSSRQLCRYSKHSKARSLGSSPFWCSKPLAGTEDKIIVYFTSLRGIRKTYEDCCSVRAILRGFGVSVDERDVSMDSEFRKEVENAFGGRGLSLPRVFIRGKYVGGAEEIRQLNENGELGYLLEGLPRLEAGFVCNGCGDARFVPCPRCNGSRKVFEEEEGGLKRCLDCNENGLIRCPACCS</sequence>
<dbReference type="OrthoDB" id="423313at2759"/>
<reference evidence="3" key="2">
    <citation type="submission" date="2013-06" db="EMBL/GenBank/DDBJ databases">
        <title>Draft Genome Sequence of a Mulberry Tree, Morus notabilis C.K. Schn.</title>
        <authorList>
            <person name="He N."/>
            <person name="Zhao S."/>
        </authorList>
    </citation>
    <scope>NUCLEOTIDE SEQUENCE</scope>
</reference>
<dbReference type="Pfam" id="PF00462">
    <property type="entry name" value="Glutaredoxin"/>
    <property type="match status" value="1"/>
</dbReference>
<feature type="domain" description="Glutaredoxin" evidence="2">
    <location>
        <begin position="275"/>
        <end position="341"/>
    </location>
</feature>